<reference evidence="2" key="1">
    <citation type="submission" date="2025-08" db="UniProtKB">
        <authorList>
            <consortium name="RefSeq"/>
        </authorList>
    </citation>
    <scope>IDENTIFICATION</scope>
    <source>
        <tissue evidence="2">Young leaves</tissue>
    </source>
</reference>
<sequence>MVLQLIQKGPIKDIAGLPLATLANESNPWWPAFQQAIIASGGKLARPEILASTTDARFMRQMGIPALGFSPMANTPILLHEHNEFLKDTVFLRGIKVYEHVISALSSFPANSL</sequence>
<dbReference type="RefSeq" id="XP_038979402.1">
    <property type="nucleotide sequence ID" value="XM_039123474.1"/>
</dbReference>
<dbReference type="Proteomes" id="UP000228380">
    <property type="component" value="Unplaced"/>
</dbReference>
<dbReference type="GeneID" id="103697173"/>
<dbReference type="SUPFAM" id="SSF53187">
    <property type="entry name" value="Zn-dependent exopeptidases"/>
    <property type="match status" value="1"/>
</dbReference>
<name>A0A8B9A188_PHODC</name>
<protein>
    <submittedName>
        <fullName evidence="2">Aminoacylase-1-like</fullName>
    </submittedName>
</protein>
<organism evidence="1 2">
    <name type="scientific">Phoenix dactylifera</name>
    <name type="common">Date palm</name>
    <dbReference type="NCBI Taxonomy" id="42345"/>
    <lineage>
        <taxon>Eukaryota</taxon>
        <taxon>Viridiplantae</taxon>
        <taxon>Streptophyta</taxon>
        <taxon>Embryophyta</taxon>
        <taxon>Tracheophyta</taxon>
        <taxon>Spermatophyta</taxon>
        <taxon>Magnoliopsida</taxon>
        <taxon>Liliopsida</taxon>
        <taxon>Arecaceae</taxon>
        <taxon>Coryphoideae</taxon>
        <taxon>Phoeniceae</taxon>
        <taxon>Phoenix</taxon>
    </lineage>
</organism>
<dbReference type="InterPro" id="IPR002933">
    <property type="entry name" value="Peptidase_M20"/>
</dbReference>
<gene>
    <name evidence="2" type="primary">LOC103697173</name>
</gene>
<evidence type="ECO:0000313" key="1">
    <source>
        <dbReference type="Proteomes" id="UP000228380"/>
    </source>
</evidence>
<proteinExistence type="predicted"/>
<dbReference type="Pfam" id="PF01546">
    <property type="entry name" value="Peptidase_M20"/>
    <property type="match status" value="1"/>
</dbReference>
<dbReference type="AlphaFoldDB" id="A0A8B9A188"/>
<evidence type="ECO:0000313" key="2">
    <source>
        <dbReference type="RefSeq" id="XP_038979402.1"/>
    </source>
</evidence>
<dbReference type="OrthoDB" id="3064516at2759"/>
<dbReference type="KEGG" id="pda:103697173"/>
<dbReference type="InterPro" id="IPR052083">
    <property type="entry name" value="Aminoacylase-1_M20A"/>
</dbReference>
<accession>A0A8B9A188</accession>
<dbReference type="GO" id="GO:0004046">
    <property type="term" value="F:aminoacylase activity"/>
    <property type="evidence" value="ECO:0007669"/>
    <property type="project" value="TreeGrafter"/>
</dbReference>
<dbReference type="FunFam" id="1.10.150.900:FF:000001">
    <property type="entry name" value="Aminoacylase-1, putative"/>
    <property type="match status" value="1"/>
</dbReference>
<dbReference type="Gene3D" id="1.10.150.900">
    <property type="match status" value="1"/>
</dbReference>
<keyword evidence="1" id="KW-1185">Reference proteome</keyword>
<dbReference type="PANTHER" id="PTHR45892">
    <property type="entry name" value="AMINOACYLASE-1"/>
    <property type="match status" value="1"/>
</dbReference>
<dbReference type="PANTHER" id="PTHR45892:SF3">
    <property type="entry name" value="PUTATIVE-RELATED"/>
    <property type="match status" value="1"/>
</dbReference>